<keyword evidence="2" id="KW-1185">Reference proteome</keyword>
<evidence type="ECO:0000313" key="2">
    <source>
        <dbReference type="Proteomes" id="UP000028341"/>
    </source>
</evidence>
<name>A0A081XMT3_STRTO</name>
<dbReference type="EMBL" id="JFCB01000022">
    <property type="protein sequence ID" value="KES04856.1"/>
    <property type="molecule type" value="Genomic_DNA"/>
</dbReference>
<dbReference type="Proteomes" id="UP000028341">
    <property type="component" value="Unassembled WGS sequence"/>
</dbReference>
<sequence>MNQVVVMIFLRCVVRVAGRGDADADRGHQCDGLGLGWDESAELLALPWGNSAGILSRCRRQRVPASARA</sequence>
<comment type="caution">
    <text evidence="1">The sequence shown here is derived from an EMBL/GenBank/DDBJ whole genome shotgun (WGS) entry which is preliminary data.</text>
</comment>
<evidence type="ECO:0000313" key="1">
    <source>
        <dbReference type="EMBL" id="KES04856.1"/>
    </source>
</evidence>
<organism evidence="1 2">
    <name type="scientific">Streptomyces toyocaensis</name>
    <dbReference type="NCBI Taxonomy" id="55952"/>
    <lineage>
        <taxon>Bacteria</taxon>
        <taxon>Bacillati</taxon>
        <taxon>Actinomycetota</taxon>
        <taxon>Actinomycetes</taxon>
        <taxon>Kitasatosporales</taxon>
        <taxon>Streptomycetaceae</taxon>
        <taxon>Streptomyces</taxon>
    </lineage>
</organism>
<gene>
    <name evidence="1" type="ORF">BU52_22685</name>
</gene>
<accession>A0A081XMT3</accession>
<proteinExistence type="predicted"/>
<protein>
    <submittedName>
        <fullName evidence="1">Uncharacterized protein</fullName>
    </submittedName>
</protein>
<dbReference type="AlphaFoldDB" id="A0A081XMT3"/>
<reference evidence="1 2" key="1">
    <citation type="submission" date="2014-02" db="EMBL/GenBank/DDBJ databases">
        <title>The genome announcement of Streptomyces toyocaensis NRRL15009.</title>
        <authorList>
            <person name="Hong H.-J."/>
            <person name="Kwun M.J."/>
        </authorList>
    </citation>
    <scope>NUCLEOTIDE SEQUENCE [LARGE SCALE GENOMIC DNA]</scope>
    <source>
        <strain evidence="1 2">NRRL 15009</strain>
    </source>
</reference>